<name>A0ABV2T937_9BACT</name>
<evidence type="ECO:0000313" key="1">
    <source>
        <dbReference type="EMBL" id="MET6999516.1"/>
    </source>
</evidence>
<sequence length="363" mass="39837">MNNINNSRDISNTSYGIPAKSEQVKHLPMKKAIIVLMLLLGAILPRYAVAQVDPHFSQYYAYPLWLNPALTGIIDGDYRLQGNYRNQWANYGKPFSTAGVSFDAATDKNMGVGVNVLNMSAGDAGYNYLNAMASFSYSGVKFGATGTTRLIFGIQAGIINRKIDPTKFQTGSQYTPVIGFDPTMSNGENIRTSSSNVFDAAAGTMLFDGNPNHRFNPFIGFSAGHLTRPTDPFAAEGTNGKLPVRYLIHGGSKIKISDIVNLTPTGLYMRQGNAEEIVAGAYAQIIVNPEFDFLVGGNYRINDSAIPFAGFHFQNFVLGLSYDANTSNMKRLVNGSNSFEISLSFISRKRRVMNEEYFICPRL</sequence>
<dbReference type="NCBIfam" id="TIGR03519">
    <property type="entry name" value="T9SS_PorP_fam"/>
    <property type="match status" value="1"/>
</dbReference>
<proteinExistence type="predicted"/>
<dbReference type="InterPro" id="IPR019861">
    <property type="entry name" value="PorP/SprF_Bacteroidetes"/>
</dbReference>
<accession>A0ABV2T937</accession>
<dbReference type="Proteomes" id="UP001549749">
    <property type="component" value="Unassembled WGS sequence"/>
</dbReference>
<dbReference type="EMBL" id="JBEXAC010000002">
    <property type="protein sequence ID" value="MET6999516.1"/>
    <property type="molecule type" value="Genomic_DNA"/>
</dbReference>
<dbReference type="RefSeq" id="WP_354662080.1">
    <property type="nucleotide sequence ID" value="NZ_JBEXAC010000002.1"/>
</dbReference>
<organism evidence="1 2">
    <name type="scientific">Chitinophaga defluvii</name>
    <dbReference type="NCBI Taxonomy" id="3163343"/>
    <lineage>
        <taxon>Bacteria</taxon>
        <taxon>Pseudomonadati</taxon>
        <taxon>Bacteroidota</taxon>
        <taxon>Chitinophagia</taxon>
        <taxon>Chitinophagales</taxon>
        <taxon>Chitinophagaceae</taxon>
        <taxon>Chitinophaga</taxon>
    </lineage>
</organism>
<reference evidence="1 2" key="1">
    <citation type="submission" date="2024-06" db="EMBL/GenBank/DDBJ databases">
        <title>Chitinophaga defluvii sp. nov., isolated from municipal sewage.</title>
        <authorList>
            <person name="Zhang L."/>
        </authorList>
    </citation>
    <scope>NUCLEOTIDE SEQUENCE [LARGE SCALE GENOMIC DNA]</scope>
    <source>
        <strain evidence="1 2">H8</strain>
    </source>
</reference>
<protein>
    <submittedName>
        <fullName evidence="1">PorP/SprF family type IX secretion system membrane protein</fullName>
    </submittedName>
</protein>
<evidence type="ECO:0000313" key="2">
    <source>
        <dbReference type="Proteomes" id="UP001549749"/>
    </source>
</evidence>
<comment type="caution">
    <text evidence="1">The sequence shown here is derived from an EMBL/GenBank/DDBJ whole genome shotgun (WGS) entry which is preliminary data.</text>
</comment>
<keyword evidence="2" id="KW-1185">Reference proteome</keyword>
<gene>
    <name evidence="1" type="ORF">ABR189_19165</name>
</gene>
<dbReference type="Pfam" id="PF11751">
    <property type="entry name" value="PorP_SprF"/>
    <property type="match status" value="1"/>
</dbReference>